<feature type="signal peptide" evidence="3">
    <location>
        <begin position="1"/>
        <end position="27"/>
    </location>
</feature>
<name>A0AAD4XD34_9MAGN</name>
<reference evidence="5" key="1">
    <citation type="submission" date="2022-04" db="EMBL/GenBank/DDBJ databases">
        <title>A functionally conserved STORR gene fusion in Papaver species that diverged 16.8 million years ago.</title>
        <authorList>
            <person name="Catania T."/>
        </authorList>
    </citation>
    <scope>NUCLEOTIDE SEQUENCE</scope>
    <source>
        <strain evidence="5">S-188037</strain>
    </source>
</reference>
<comment type="subcellular location">
    <subcellularLocation>
        <location evidence="1">Membrane</location>
        <topology evidence="1">Single-pass membrane protein</topology>
    </subcellularLocation>
</comment>
<organism evidence="5 6">
    <name type="scientific">Papaver atlanticum</name>
    <dbReference type="NCBI Taxonomy" id="357466"/>
    <lineage>
        <taxon>Eukaryota</taxon>
        <taxon>Viridiplantae</taxon>
        <taxon>Streptophyta</taxon>
        <taxon>Embryophyta</taxon>
        <taxon>Tracheophyta</taxon>
        <taxon>Spermatophyta</taxon>
        <taxon>Magnoliopsida</taxon>
        <taxon>Ranunculales</taxon>
        <taxon>Papaveraceae</taxon>
        <taxon>Papaveroideae</taxon>
        <taxon>Papaver</taxon>
    </lineage>
</organism>
<gene>
    <name evidence="5" type="ORF">MKW98_032013</name>
</gene>
<evidence type="ECO:0000256" key="1">
    <source>
        <dbReference type="ARBA" id="ARBA00004167"/>
    </source>
</evidence>
<protein>
    <recommendedName>
        <fullName evidence="4">Wall-associated receptor kinase galacturonan-binding domain-containing protein</fullName>
    </recommendedName>
</protein>
<evidence type="ECO:0000256" key="2">
    <source>
        <dbReference type="ARBA" id="ARBA00022729"/>
    </source>
</evidence>
<dbReference type="Proteomes" id="UP001202328">
    <property type="component" value="Unassembled WGS sequence"/>
</dbReference>
<proteinExistence type="predicted"/>
<dbReference type="GO" id="GO:0030247">
    <property type="term" value="F:polysaccharide binding"/>
    <property type="evidence" value="ECO:0007669"/>
    <property type="project" value="InterPro"/>
</dbReference>
<evidence type="ECO:0000313" key="5">
    <source>
        <dbReference type="EMBL" id="KAI3903359.1"/>
    </source>
</evidence>
<sequence>MEQRKLLMIIVLLKFLLFLQLSWLTSSASTPLPLAKPGCDAKCGNLTIPVPFGIGPNENGCSLTGPELFHYNITCDTTYNPPKPFLRVGRNTTAGPAARYRMVEVLSISDSEVRIKNWPATSCYQYKTGELTLDEGIGWMAFNGAPFTISYTRNKFFGLGCDTLAYFFEPDFNFNLSCISFCQRTTNIIDGSCSGSGCCQTPLPKGVRKFLVLANSMNTSSDSLSFAPCSYSFIGESEKYTFSASDLNGTSFHNKAKDIPVVLDWALFGLTLASSSSSDPSFFRAKAGCDAKCGNISIPYPFGIITPEGYGCSIDGAGIGYQLSCNTSFQPPKLFLGTGSIEITDISETELRITTVQAIICYNKFGNVTLDKSVAWSNISVSRFTFSYTKNVFFAIGCKTYAFIDGPDLQDYSSSCSSNCNSRESVMDGSCFGQGCCQSTIPKGLNSLPTYQFLFISIPPPIATQCNILGH</sequence>
<feature type="domain" description="Wall-associated receptor kinase galacturonan-binding" evidence="4">
    <location>
        <begin position="289"/>
        <end position="353"/>
    </location>
</feature>
<comment type="caution">
    <text evidence="5">The sequence shown here is derived from an EMBL/GenBank/DDBJ whole genome shotgun (WGS) entry which is preliminary data.</text>
</comment>
<dbReference type="GO" id="GO:0016020">
    <property type="term" value="C:membrane"/>
    <property type="evidence" value="ECO:0007669"/>
    <property type="project" value="UniProtKB-SubCell"/>
</dbReference>
<accession>A0AAD4XD34</accession>
<dbReference type="PANTHER" id="PTHR33491">
    <property type="entry name" value="OSJNBA0016N04.9 PROTEIN"/>
    <property type="match status" value="1"/>
</dbReference>
<dbReference type="Pfam" id="PF13947">
    <property type="entry name" value="GUB_WAK_bind"/>
    <property type="match status" value="1"/>
</dbReference>
<dbReference type="InterPro" id="IPR025287">
    <property type="entry name" value="WAK_GUB"/>
</dbReference>
<evidence type="ECO:0000256" key="3">
    <source>
        <dbReference type="SAM" id="SignalP"/>
    </source>
</evidence>
<dbReference type="EMBL" id="JAJJMB010011222">
    <property type="protein sequence ID" value="KAI3903359.1"/>
    <property type="molecule type" value="Genomic_DNA"/>
</dbReference>
<feature type="chain" id="PRO_5042120298" description="Wall-associated receptor kinase galacturonan-binding domain-containing protein" evidence="3">
    <location>
        <begin position="28"/>
        <end position="471"/>
    </location>
</feature>
<evidence type="ECO:0000313" key="6">
    <source>
        <dbReference type="Proteomes" id="UP001202328"/>
    </source>
</evidence>
<keyword evidence="2 3" id="KW-0732">Signal</keyword>
<keyword evidence="6" id="KW-1185">Reference proteome</keyword>
<dbReference type="AlphaFoldDB" id="A0AAD4XD34"/>
<evidence type="ECO:0000259" key="4">
    <source>
        <dbReference type="Pfam" id="PF13947"/>
    </source>
</evidence>